<dbReference type="Proteomes" id="UP000277582">
    <property type="component" value="Unassembled WGS sequence"/>
</dbReference>
<comment type="caution">
    <text evidence="1">The sequence shown here is derived from an EMBL/GenBank/DDBJ whole genome shotgun (WGS) entry which is preliminary data.</text>
</comment>
<dbReference type="AlphaFoldDB" id="A0A3R9PT97"/>
<organism evidence="1 2">
    <name type="scientific">Candidatus Methanodesulfokora washburnensis</name>
    <dbReference type="NCBI Taxonomy" id="2478471"/>
    <lineage>
        <taxon>Archaea</taxon>
        <taxon>Thermoproteota</taxon>
        <taxon>Candidatus Korarchaeia</taxon>
        <taxon>Candidatus Korarchaeia incertae sedis</taxon>
        <taxon>Candidatus Methanodesulfokora</taxon>
    </lineage>
</organism>
<evidence type="ECO:0000313" key="1">
    <source>
        <dbReference type="EMBL" id="RSN72459.1"/>
    </source>
</evidence>
<sequence>MSSEYKPLSDDIAYPLASWFGKPKGEKHFSWNEGKIWPYRRGNGVGIHVEYDDHPLLEPDWVKSREPSLIPALESIGESVEGLHSESGKIQDMLSGIVKRKMTCQPYYLKMKATVEGDSVEIDDTIAPFFACSPDIYLREEKQAWAIAFSLAKKASQSPDLQDYVIAPGVNPDCGSRRHPRVCPYLNVVPRRHVNRFREWMSSLVSRVAGGSEGILQEEDVEGRIASLF</sequence>
<dbReference type="EMBL" id="RCOS01000152">
    <property type="protein sequence ID" value="RSN72459.1"/>
    <property type="molecule type" value="Genomic_DNA"/>
</dbReference>
<accession>A0A3R9PT97</accession>
<gene>
    <name evidence="1" type="ORF">D6D85_13695</name>
</gene>
<reference evidence="1 2" key="1">
    <citation type="submission" date="2018-10" db="EMBL/GenBank/DDBJ databases">
        <title>Co-occurring genomic capacity for anaerobic methane metabolism and dissimilatory sulfite reduction discovered in the Korarchaeota.</title>
        <authorList>
            <person name="Mckay L.J."/>
            <person name="Dlakic M."/>
            <person name="Fields M.W."/>
            <person name="Delmont T.O."/>
            <person name="Eren A.M."/>
            <person name="Jay Z.J."/>
            <person name="Klingelsmith K.B."/>
            <person name="Rusch D.B."/>
            <person name="Inskeep W.P."/>
        </authorList>
    </citation>
    <scope>NUCLEOTIDE SEQUENCE [LARGE SCALE GENOMIC DNA]</scope>
    <source>
        <strain evidence="1 2">MDKW</strain>
    </source>
</reference>
<name>A0A3R9PT97_9CREN</name>
<dbReference type="RefSeq" id="WP_125672510.1">
    <property type="nucleotide sequence ID" value="NZ_RCOS01000152.1"/>
</dbReference>
<proteinExistence type="predicted"/>
<protein>
    <submittedName>
        <fullName evidence="1">Uncharacterized protein</fullName>
    </submittedName>
</protein>
<evidence type="ECO:0000313" key="2">
    <source>
        <dbReference type="Proteomes" id="UP000277582"/>
    </source>
</evidence>
<keyword evidence="2" id="KW-1185">Reference proteome</keyword>